<organism evidence="3 4">
    <name type="scientific">Heligmosomoides polygyrus</name>
    <name type="common">Parasitic roundworm</name>
    <dbReference type="NCBI Taxonomy" id="6339"/>
    <lineage>
        <taxon>Eukaryota</taxon>
        <taxon>Metazoa</taxon>
        <taxon>Ecdysozoa</taxon>
        <taxon>Nematoda</taxon>
        <taxon>Chromadorea</taxon>
        <taxon>Rhabditida</taxon>
        <taxon>Rhabditina</taxon>
        <taxon>Rhabditomorpha</taxon>
        <taxon>Strongyloidea</taxon>
        <taxon>Heligmosomidae</taxon>
        <taxon>Heligmosomoides</taxon>
    </lineage>
</organism>
<feature type="region of interest" description="Disordered" evidence="1">
    <location>
        <begin position="71"/>
        <end position="97"/>
    </location>
</feature>
<dbReference type="Proteomes" id="UP000050761">
    <property type="component" value="Unassembled WGS sequence"/>
</dbReference>
<dbReference type="GO" id="GO:0016020">
    <property type="term" value="C:membrane"/>
    <property type="evidence" value="ECO:0007669"/>
    <property type="project" value="InterPro"/>
</dbReference>
<name>A0A183GL82_HELPZ</name>
<accession>A0A3P8D4S9</accession>
<evidence type="ECO:0000313" key="4">
    <source>
        <dbReference type="WBParaSite" id="HPBE_0002345201-mRNA-1"/>
    </source>
</evidence>
<proteinExistence type="predicted"/>
<dbReference type="AlphaFoldDB" id="A0A183GL82"/>
<evidence type="ECO:0000313" key="2">
    <source>
        <dbReference type="EMBL" id="VDP38881.1"/>
    </source>
</evidence>
<gene>
    <name evidence="2" type="ORF">HPBE_LOCUS23451</name>
</gene>
<reference evidence="2 3" key="1">
    <citation type="submission" date="2018-11" db="EMBL/GenBank/DDBJ databases">
        <authorList>
            <consortium name="Pathogen Informatics"/>
        </authorList>
    </citation>
    <scope>NUCLEOTIDE SEQUENCE [LARGE SCALE GENOMIC DNA]</scope>
</reference>
<evidence type="ECO:0000256" key="1">
    <source>
        <dbReference type="SAM" id="MobiDB-lite"/>
    </source>
</evidence>
<evidence type="ECO:0000313" key="3">
    <source>
        <dbReference type="Proteomes" id="UP000050761"/>
    </source>
</evidence>
<dbReference type="InterPro" id="IPR015919">
    <property type="entry name" value="Cadherin-like_sf"/>
</dbReference>
<keyword evidence="3" id="KW-1185">Reference proteome</keyword>
<dbReference type="SUPFAM" id="SSF49313">
    <property type="entry name" value="Cadherin-like"/>
    <property type="match status" value="1"/>
</dbReference>
<dbReference type="GO" id="GO:0005509">
    <property type="term" value="F:calcium ion binding"/>
    <property type="evidence" value="ECO:0007669"/>
    <property type="project" value="InterPro"/>
</dbReference>
<accession>A0A183GL82</accession>
<protein>
    <submittedName>
        <fullName evidence="4">Cadherin domain-containing protein</fullName>
    </submittedName>
</protein>
<dbReference type="OrthoDB" id="5859184at2759"/>
<feature type="compositionally biased region" description="Polar residues" evidence="1">
    <location>
        <begin position="71"/>
        <end position="81"/>
    </location>
</feature>
<dbReference type="EMBL" id="UZAH01035076">
    <property type="protein sequence ID" value="VDP38881.1"/>
    <property type="molecule type" value="Genomic_DNA"/>
</dbReference>
<sequence length="615" mass="68235">MIVAESTPTLNGSTTPDLSSLEFQRPMEKFSFLSSLPQLSIPRLKSHEFDKLCLSRESGYLTNSPWDISSSSETIRQQRSPSFGCPQRPARKARSTPRRRFYASQGDVWASPEHCTSYVGLFEPMESYLSRNVYKSKCVTCVFEAAHAGLGVLLDDILAEFDRWFVGRKMLVVASELHFSVPLARRCRKQELILKQQMLRSLLENNRRILHLQRATDPLPVRLAEARTEENIFNNNELQTSKGKRVVFHAIEASKARAKAGKLLVLGVTKQATLFVFVDRIYQRCYHRLLPFVHSETPDWHAPYWKLSPSPVQPRMSALLLDSDPAKLRTHSLVSFNIIGLSFYGVRHQSHAFLENSSHIATPSIKLVVTAWNVFDPSKNASRLLRVVVEDVDDIAPEFLKSGMMLFTAPHSTANSDVVVGKVSVANDRGPAPHYYLMPTCAEKVGHFSIDGRSGEISVSALAQSGHKAREEFCVFASSRDGVDVGDLAYDAKNASMIRAAVEFDAEQAPSAPLPAPENNTVTVIQENMRSATIPVTSSDGTDRGIRYSLENVQFIPVQNSSAAVLTGGPSLFFVNPRTGETRANPALADQPQGIYTILINAAATNPIEPPRRLI</sequence>
<reference evidence="4" key="2">
    <citation type="submission" date="2019-09" db="UniProtKB">
        <authorList>
            <consortium name="WormBaseParasite"/>
        </authorList>
    </citation>
    <scope>IDENTIFICATION</scope>
</reference>
<dbReference type="WBParaSite" id="HPBE_0002345201-mRNA-1">
    <property type="protein sequence ID" value="HPBE_0002345201-mRNA-1"/>
    <property type="gene ID" value="HPBE_0002345201"/>
</dbReference>